<dbReference type="InParanoid" id="C1G8Q9"/>
<dbReference type="KEGG" id="pbn:PADG_03645"/>
<name>C1G8Q9_PARBD</name>
<dbReference type="eggNOG" id="ENOG502T5NX">
    <property type="taxonomic scope" value="Eukaryota"/>
</dbReference>
<gene>
    <name evidence="1" type="ORF">PADG_03645</name>
</gene>
<sequence length="93" mass="10441">MLDIVKVGNIIAAGETHNAQPESSSGKIFLPAEPDLPFADIRIGDSISRKFTPYLKQSPAKIRDLQEEVQRLKKWNTELEIKHRADQQGDTQA</sequence>
<dbReference type="HOGENOM" id="CLU_2400295_0_0_1"/>
<proteinExistence type="predicted"/>
<dbReference type="Proteomes" id="UP000001628">
    <property type="component" value="Unassembled WGS sequence"/>
</dbReference>
<dbReference type="EMBL" id="KN275960">
    <property type="protein sequence ID" value="EEH47561.2"/>
    <property type="molecule type" value="Genomic_DNA"/>
</dbReference>
<keyword evidence="2" id="KW-1185">Reference proteome</keyword>
<evidence type="ECO:0000313" key="1">
    <source>
        <dbReference type="EMBL" id="EEH47561.2"/>
    </source>
</evidence>
<accession>C1G8Q9</accession>
<dbReference type="GeneID" id="22582919"/>
<reference evidence="1 2" key="1">
    <citation type="journal article" date="2011" name="PLoS Genet.">
        <title>Comparative genomic analysis of human fungal pathogens causing paracoccidioidomycosis.</title>
        <authorList>
            <person name="Desjardins C.A."/>
            <person name="Champion M.D."/>
            <person name="Holder J.W."/>
            <person name="Muszewska A."/>
            <person name="Goldberg J."/>
            <person name="Bailao A.M."/>
            <person name="Brigido M.M."/>
            <person name="Ferreira M.E."/>
            <person name="Garcia A.M."/>
            <person name="Grynberg M."/>
            <person name="Gujja S."/>
            <person name="Heiman D.I."/>
            <person name="Henn M.R."/>
            <person name="Kodira C.D."/>
            <person name="Leon-Narvaez H."/>
            <person name="Longo L.V."/>
            <person name="Ma L.J."/>
            <person name="Malavazi I."/>
            <person name="Matsuo A.L."/>
            <person name="Morais F.V."/>
            <person name="Pereira M."/>
            <person name="Rodriguez-Brito S."/>
            <person name="Sakthikumar S."/>
            <person name="Salem-Izacc S.M."/>
            <person name="Sykes S.M."/>
            <person name="Teixeira M.M."/>
            <person name="Vallejo M.C."/>
            <person name="Walter M.E."/>
            <person name="Yandava C."/>
            <person name="Young S."/>
            <person name="Zeng Q."/>
            <person name="Zucker J."/>
            <person name="Felipe M.S."/>
            <person name="Goldman G.H."/>
            <person name="Haas B.J."/>
            <person name="McEwen J.G."/>
            <person name="Nino-Vega G."/>
            <person name="Puccia R."/>
            <person name="San-Blas G."/>
            <person name="Soares C.M."/>
            <person name="Birren B.W."/>
            <person name="Cuomo C.A."/>
        </authorList>
    </citation>
    <scope>NUCLEOTIDE SEQUENCE [LARGE SCALE GENOMIC DNA]</scope>
    <source>
        <strain evidence="1 2">Pb18</strain>
    </source>
</reference>
<dbReference type="AlphaFoldDB" id="C1G8Q9"/>
<dbReference type="VEuPathDB" id="FungiDB:PADG_03645"/>
<protein>
    <submittedName>
        <fullName evidence="1">Uncharacterized protein</fullName>
    </submittedName>
</protein>
<evidence type="ECO:0000313" key="2">
    <source>
        <dbReference type="Proteomes" id="UP000001628"/>
    </source>
</evidence>
<dbReference type="RefSeq" id="XP_010759129.1">
    <property type="nucleotide sequence ID" value="XM_010760827.1"/>
</dbReference>
<dbReference type="OrthoDB" id="4205714at2759"/>
<organism evidence="1 2">
    <name type="scientific">Paracoccidioides brasiliensis (strain Pb18)</name>
    <dbReference type="NCBI Taxonomy" id="502780"/>
    <lineage>
        <taxon>Eukaryota</taxon>
        <taxon>Fungi</taxon>
        <taxon>Dikarya</taxon>
        <taxon>Ascomycota</taxon>
        <taxon>Pezizomycotina</taxon>
        <taxon>Eurotiomycetes</taxon>
        <taxon>Eurotiomycetidae</taxon>
        <taxon>Onygenales</taxon>
        <taxon>Ajellomycetaceae</taxon>
        <taxon>Paracoccidioides</taxon>
    </lineage>
</organism>